<dbReference type="CDD" id="cd03801">
    <property type="entry name" value="GT4_PimA-like"/>
    <property type="match status" value="1"/>
</dbReference>
<dbReference type="SUPFAM" id="SSF53756">
    <property type="entry name" value="UDP-Glycosyltransferase/glycogen phosphorylase"/>
    <property type="match status" value="1"/>
</dbReference>
<dbReference type="Gene3D" id="3.90.550.10">
    <property type="entry name" value="Spore Coat Polysaccharide Biosynthesis Protein SpsA, Chain A"/>
    <property type="match status" value="1"/>
</dbReference>
<dbReference type="InParanoid" id="A0A2I1DPA8"/>
<dbReference type="RefSeq" id="WP_101537002.1">
    <property type="nucleotide sequence ID" value="NZ_MXAV01000008.1"/>
</dbReference>
<sequence>MRRIVIITPDIHGPIKNGGIGTAFSNLAIFLVRQGASVTIAYTLGAHSEDGPIKDWINHYDKLGVELITLNESEIVDKSQILDTPHHRRLAWITHQWLVQNAHRWDIVILPEWGGMGFYALTAKKMGLAYENTHFVVNTHSPEAWAIEGNRRLPCELDDIDRDFMERECVRLADAVVSPSQYMLDWMRRYQWQLPGQKCRVIPNLMLGSETKAGMPIAVNGMERTVFFGRLEIRKGLKLFCDAIFRLPQETRAKLGKISFMGKAVHHHGFDSADYIKQRSSDWGIDVEIITNLNRDQALAELKKQGTLAVMPSLVENSPYTVLECLREGVTFLASKVGGIPEMIVSADHEQHLFVLTPQALADKLAHVAKNGLKPAEAVWTEAEAEAQWLEFLSEFAEQAALPDGEGGFVSPKVSVCVVHYNRPHLLTQALNSLREQTYLNFEVILVDDGSPSAEAQGYLDRLKPEFDQRGWQIVRQSNSYLGAARNNAAAHATGDYLLFMDDDNVALPEMVETFVHAAQSSGADVLTAVMMPFSSNIPPKKPERLWIALGESLGVGLYRNGFGDANALWRKSAFEQLGGYSTDYGVGHEDWELFADAVLSGLRLMHIPKPLYWYRVASNSMFRTGDHWANHARSVRPFLRHNPQGLGMALGYALCQQRIRETTPTHAILNEHLSWRTLKKVKKALVLGTNKSLRNQFIAVWRSHGFSVAVEKALKKASRYA</sequence>
<dbReference type="SUPFAM" id="SSF53448">
    <property type="entry name" value="Nucleotide-diphospho-sugar transferases"/>
    <property type="match status" value="1"/>
</dbReference>
<accession>A0A2I1DPA8</accession>
<dbReference type="InterPro" id="IPR029044">
    <property type="entry name" value="Nucleotide-diphossugar_trans"/>
</dbReference>
<gene>
    <name evidence="3" type="ORF">B1757_03500</name>
</gene>
<dbReference type="Proteomes" id="UP000234329">
    <property type="component" value="Unassembled WGS sequence"/>
</dbReference>
<proteinExistence type="predicted"/>
<dbReference type="PANTHER" id="PTHR22916:SF3">
    <property type="entry name" value="UDP-GLCNAC:BETAGAL BETA-1,3-N-ACETYLGLUCOSAMINYLTRANSFERASE-LIKE PROTEIN 1"/>
    <property type="match status" value="1"/>
</dbReference>
<evidence type="ECO:0000313" key="4">
    <source>
        <dbReference type="Proteomes" id="UP000234329"/>
    </source>
</evidence>
<evidence type="ECO:0000259" key="1">
    <source>
        <dbReference type="Pfam" id="PF00535"/>
    </source>
</evidence>
<dbReference type="InterPro" id="IPR001173">
    <property type="entry name" value="Glyco_trans_2-like"/>
</dbReference>
<comment type="caution">
    <text evidence="3">The sequence shown here is derived from an EMBL/GenBank/DDBJ whole genome shotgun (WGS) entry which is preliminary data.</text>
</comment>
<keyword evidence="4" id="KW-1185">Reference proteome</keyword>
<dbReference type="CDD" id="cd00761">
    <property type="entry name" value="Glyco_tranf_GTA_type"/>
    <property type="match status" value="1"/>
</dbReference>
<evidence type="ECO:0000313" key="3">
    <source>
        <dbReference type="EMBL" id="PKY11696.1"/>
    </source>
</evidence>
<reference evidence="3 4" key="1">
    <citation type="submission" date="2017-03" db="EMBL/GenBank/DDBJ databases">
        <title>Draft genime sequence of the acidophilic sulfur-oxidizing bacterium Acidithiobacillus sp. SH, isolated from seawater.</title>
        <authorList>
            <person name="Sharmin S."/>
            <person name="Tokuhisa M."/>
            <person name="Kanao T."/>
            <person name="Kamimura K."/>
        </authorList>
    </citation>
    <scope>NUCLEOTIDE SEQUENCE [LARGE SCALE GENOMIC DNA]</scope>
    <source>
        <strain evidence="3 4">SH</strain>
    </source>
</reference>
<protein>
    <recommendedName>
        <fullName evidence="5">Glycosyltransferase</fullName>
    </recommendedName>
</protein>
<dbReference type="AlphaFoldDB" id="A0A2I1DPA8"/>
<dbReference type="PANTHER" id="PTHR22916">
    <property type="entry name" value="GLYCOSYLTRANSFERASE"/>
    <property type="match status" value="1"/>
</dbReference>
<evidence type="ECO:0000259" key="2">
    <source>
        <dbReference type="Pfam" id="PF13579"/>
    </source>
</evidence>
<name>A0A2I1DPA8_9PROT</name>
<dbReference type="InterPro" id="IPR028098">
    <property type="entry name" value="Glyco_trans_4-like_N"/>
</dbReference>
<dbReference type="Pfam" id="PF13579">
    <property type="entry name" value="Glyco_trans_4_4"/>
    <property type="match status" value="1"/>
</dbReference>
<evidence type="ECO:0008006" key="5">
    <source>
        <dbReference type="Google" id="ProtNLM"/>
    </source>
</evidence>
<feature type="domain" description="Glycosyltransferase subfamily 4-like N-terminal" evidence="2">
    <location>
        <begin position="18"/>
        <end position="204"/>
    </location>
</feature>
<dbReference type="Pfam" id="PF00535">
    <property type="entry name" value="Glycos_transf_2"/>
    <property type="match status" value="1"/>
</dbReference>
<feature type="domain" description="Glycosyltransferase 2-like" evidence="1">
    <location>
        <begin position="415"/>
        <end position="546"/>
    </location>
</feature>
<dbReference type="Gene3D" id="3.40.50.2000">
    <property type="entry name" value="Glycogen Phosphorylase B"/>
    <property type="match status" value="2"/>
</dbReference>
<dbReference type="EMBL" id="MXAV01000008">
    <property type="protein sequence ID" value="PKY11696.1"/>
    <property type="molecule type" value="Genomic_DNA"/>
</dbReference>
<organism evidence="3 4">
    <name type="scientific">Acidithiobacillus marinus</name>
    <dbReference type="NCBI Taxonomy" id="187490"/>
    <lineage>
        <taxon>Bacteria</taxon>
        <taxon>Pseudomonadati</taxon>
        <taxon>Pseudomonadota</taxon>
        <taxon>Acidithiobacillia</taxon>
        <taxon>Acidithiobacillales</taxon>
        <taxon>Acidithiobacillaceae</taxon>
        <taxon>Acidithiobacillus</taxon>
    </lineage>
</organism>
<dbReference type="Pfam" id="PF13692">
    <property type="entry name" value="Glyco_trans_1_4"/>
    <property type="match status" value="1"/>
</dbReference>
<dbReference type="OrthoDB" id="5291101at2"/>
<dbReference type="GO" id="GO:0016758">
    <property type="term" value="F:hexosyltransferase activity"/>
    <property type="evidence" value="ECO:0007669"/>
    <property type="project" value="UniProtKB-ARBA"/>
</dbReference>